<feature type="region of interest" description="Disordered" evidence="1">
    <location>
        <begin position="1"/>
        <end position="24"/>
    </location>
</feature>
<name>A0A1I0F1H0_9BACT</name>
<dbReference type="Proteomes" id="UP000198697">
    <property type="component" value="Unassembled WGS sequence"/>
</dbReference>
<evidence type="ECO:0000256" key="1">
    <source>
        <dbReference type="SAM" id="MobiDB-lite"/>
    </source>
</evidence>
<organism evidence="2 3">
    <name type="scientific">Hymenobacter actinosclerus</name>
    <dbReference type="NCBI Taxonomy" id="82805"/>
    <lineage>
        <taxon>Bacteria</taxon>
        <taxon>Pseudomonadati</taxon>
        <taxon>Bacteroidota</taxon>
        <taxon>Cytophagia</taxon>
        <taxon>Cytophagales</taxon>
        <taxon>Hymenobacteraceae</taxon>
        <taxon>Hymenobacter</taxon>
    </lineage>
</organism>
<evidence type="ECO:0000313" key="3">
    <source>
        <dbReference type="Proteomes" id="UP000198697"/>
    </source>
</evidence>
<sequence length="454" mass="50567">MSHSTSPEESSGSPLSGGEGGRGGEVTRLRDILQLRFTDLFSSLPAHTLEPISPASPWKRLLKVLGYAGLRLVGNVFQKVRNPEQLGGKVWLYVVSQNNYDALHFLREALPDAVLVAGQSKQIGRYNGQVNRLSLRRKLLYYGQLPGVYRALRRTEGKRAWRFFDLIFNAIGYYEVYRRDLRHYRPRAVVFANDHNDDARALLLACRAEGVPTAYVQHASVSTSFPPLGFDLSLLEGQDALDKYRQCGPVTGQVQLVGMPKADAFLARRNTAPAVRRVALACNTLDDTAAIAATVAYLLTEFPDLTFTLRPHPGDTRDFSFLATRHPALRFSDARQESVFEFLLGHDALIAADTSTHLEATLLNLASVYFRFGTHGIADDYYGYVAQGLIERADSLPELGAWLRRMQLAKPLDLYQRAAYYNATLGTPDESHSQQRAARLLQEWLAEVAPAARG</sequence>
<feature type="compositionally biased region" description="Low complexity" evidence="1">
    <location>
        <begin position="1"/>
        <end position="14"/>
    </location>
</feature>
<accession>A0A1I0F1H0</accession>
<proteinExistence type="predicted"/>
<reference evidence="3" key="1">
    <citation type="submission" date="2016-10" db="EMBL/GenBank/DDBJ databases">
        <authorList>
            <person name="Varghese N."/>
            <person name="Submissions S."/>
        </authorList>
    </citation>
    <scope>NUCLEOTIDE SEQUENCE [LARGE SCALE GENOMIC DNA]</scope>
    <source>
        <strain evidence="3">DSM 15310</strain>
    </source>
</reference>
<dbReference type="EMBL" id="FOHS01000002">
    <property type="protein sequence ID" value="SET51840.1"/>
    <property type="molecule type" value="Genomic_DNA"/>
</dbReference>
<dbReference type="RefSeq" id="WP_245744985.1">
    <property type="nucleotide sequence ID" value="NZ_FOHS01000002.1"/>
</dbReference>
<evidence type="ECO:0000313" key="2">
    <source>
        <dbReference type="EMBL" id="SET51840.1"/>
    </source>
</evidence>
<evidence type="ECO:0008006" key="4">
    <source>
        <dbReference type="Google" id="ProtNLM"/>
    </source>
</evidence>
<protein>
    <recommendedName>
        <fullName evidence="4">CDP-Glycerol:Poly(Glycerophosphate) glycerophosphotransferase</fullName>
    </recommendedName>
</protein>
<dbReference type="STRING" id="82805.SAMN04487998_2084"/>
<keyword evidence="3" id="KW-1185">Reference proteome</keyword>
<dbReference type="AlphaFoldDB" id="A0A1I0F1H0"/>
<feature type="compositionally biased region" description="Gly residues" evidence="1">
    <location>
        <begin position="15"/>
        <end position="24"/>
    </location>
</feature>
<gene>
    <name evidence="2" type="ORF">SAMN04487998_2084</name>
</gene>
<dbReference type="SUPFAM" id="SSF53756">
    <property type="entry name" value="UDP-Glycosyltransferase/glycogen phosphorylase"/>
    <property type="match status" value="1"/>
</dbReference>